<gene>
    <name evidence="1" type="ORF">GA0070621_1276</name>
</gene>
<dbReference type="PATRIC" id="fig|299146.4.peg.1320"/>
<dbReference type="EMBL" id="LT594324">
    <property type="protein sequence ID" value="SBT41592.1"/>
    <property type="molecule type" value="Genomic_DNA"/>
</dbReference>
<evidence type="ECO:0000313" key="1">
    <source>
        <dbReference type="EMBL" id="SBT41592.1"/>
    </source>
</evidence>
<dbReference type="PANTHER" id="PTHR43651">
    <property type="entry name" value="1,4-ALPHA-GLUCAN-BRANCHING ENZYME"/>
    <property type="match status" value="1"/>
</dbReference>
<dbReference type="PANTHER" id="PTHR43651:SF11">
    <property type="entry name" value="MALTO-OLIGOSYLTREHALOSE TREHALOHYDROLASE"/>
    <property type="match status" value="1"/>
</dbReference>
<reference evidence="1 2" key="1">
    <citation type="submission" date="2016-06" db="EMBL/GenBank/DDBJ databases">
        <authorList>
            <person name="Kjaerup R.B."/>
            <person name="Dalgaard T.S."/>
            <person name="Juul-Madsen H.R."/>
        </authorList>
    </citation>
    <scope>NUCLEOTIDE SEQUENCE [LARGE SCALE GENOMIC DNA]</scope>
    <source>
        <strain evidence="1 2">DSM 45248</strain>
    </source>
</reference>
<evidence type="ECO:0000313" key="2">
    <source>
        <dbReference type="Proteomes" id="UP000198765"/>
    </source>
</evidence>
<dbReference type="SUPFAM" id="SSF51445">
    <property type="entry name" value="(Trans)glycosidases"/>
    <property type="match status" value="1"/>
</dbReference>
<dbReference type="Gene3D" id="3.20.20.80">
    <property type="entry name" value="Glycosidases"/>
    <property type="match status" value="2"/>
</dbReference>
<proteinExistence type="predicted"/>
<dbReference type="OrthoDB" id="9800174at2"/>
<keyword evidence="2" id="KW-1185">Reference proteome</keyword>
<dbReference type="RefSeq" id="WP_091192294.1">
    <property type="nucleotide sequence ID" value="NZ_LT594324.1"/>
</dbReference>
<dbReference type="InterPro" id="IPR017853">
    <property type="entry name" value="GH"/>
</dbReference>
<dbReference type="GO" id="GO:0016798">
    <property type="term" value="F:hydrolase activity, acting on glycosyl bonds"/>
    <property type="evidence" value="ECO:0007669"/>
    <property type="project" value="UniProtKB-KW"/>
</dbReference>
<dbReference type="AlphaFoldDB" id="A0A1A8ZC73"/>
<dbReference type="Proteomes" id="UP000198765">
    <property type="component" value="Chromosome I"/>
</dbReference>
<organism evidence="1 2">
    <name type="scientific">Micromonospora narathiwatensis</name>
    <dbReference type="NCBI Taxonomy" id="299146"/>
    <lineage>
        <taxon>Bacteria</taxon>
        <taxon>Bacillati</taxon>
        <taxon>Actinomycetota</taxon>
        <taxon>Actinomycetes</taxon>
        <taxon>Micromonosporales</taxon>
        <taxon>Micromonosporaceae</taxon>
        <taxon>Micromonospora</taxon>
    </lineage>
</organism>
<sequence length="348" mass="37843">MTEFTVWAPEAAPVRRRLPGSIRYELHVGAFTPEGTFDAAIGHLDHLVDLGVDLVELLPVNAYDGVARYAPPQPDGGPDGLKRLVDAAHAKGLGMILDVAYHHFGPRVRRRFVDGVLGWLRDYHVDGLRLDGVPAAPGSRLVDELTAAVESLAVHLGRPLSLIAEPDLNGPAQPALPTLLTGDRAAQPLSAGLLRVGATLLMTAPLTPTLFMGEEWAASTPRQLVGRGWPAGATPDRGTLVRSRLDWAELDKPEHREMYDLHRRLIALRRSRPDLSDPRLNRIDVRHGDQFLLMRRGECLVVANLAGKPQRINLPGRVRNVLLATATGVTVMRDGIELPPESAAIVAL</sequence>
<accession>A0A1A8ZC73</accession>
<name>A0A1A8ZC73_9ACTN</name>
<protein>
    <submittedName>
        <fullName evidence="1">Uncharacterized protein</fullName>
    </submittedName>
</protein>